<reference evidence="1" key="1">
    <citation type="submission" date="2014-11" db="EMBL/GenBank/DDBJ databases">
        <authorList>
            <person name="Amaro Gonzalez C."/>
        </authorList>
    </citation>
    <scope>NUCLEOTIDE SEQUENCE</scope>
</reference>
<protein>
    <submittedName>
        <fullName evidence="1">Uncharacterized protein</fullName>
    </submittedName>
</protein>
<evidence type="ECO:0000313" key="1">
    <source>
        <dbReference type="EMBL" id="JAI07625.1"/>
    </source>
</evidence>
<dbReference type="AlphaFoldDB" id="A0A0E9XY83"/>
<accession>A0A0E9XY83</accession>
<proteinExistence type="predicted"/>
<sequence>MLMDDKGILCACYLITLFSSATGSDGMTQYSSFRLEMN</sequence>
<organism evidence="1">
    <name type="scientific">Anguilla anguilla</name>
    <name type="common">European freshwater eel</name>
    <name type="synonym">Muraena anguilla</name>
    <dbReference type="NCBI Taxonomy" id="7936"/>
    <lineage>
        <taxon>Eukaryota</taxon>
        <taxon>Metazoa</taxon>
        <taxon>Chordata</taxon>
        <taxon>Craniata</taxon>
        <taxon>Vertebrata</taxon>
        <taxon>Euteleostomi</taxon>
        <taxon>Actinopterygii</taxon>
        <taxon>Neopterygii</taxon>
        <taxon>Teleostei</taxon>
        <taxon>Anguilliformes</taxon>
        <taxon>Anguillidae</taxon>
        <taxon>Anguilla</taxon>
    </lineage>
</organism>
<dbReference type="EMBL" id="GBXM01000953">
    <property type="protein sequence ID" value="JAI07625.1"/>
    <property type="molecule type" value="Transcribed_RNA"/>
</dbReference>
<reference evidence="1" key="2">
    <citation type="journal article" date="2015" name="Fish Shellfish Immunol.">
        <title>Early steps in the European eel (Anguilla anguilla)-Vibrio vulnificus interaction in the gills: Role of the RtxA13 toxin.</title>
        <authorList>
            <person name="Callol A."/>
            <person name="Pajuelo D."/>
            <person name="Ebbesson L."/>
            <person name="Teles M."/>
            <person name="MacKenzie S."/>
            <person name="Amaro C."/>
        </authorList>
    </citation>
    <scope>NUCLEOTIDE SEQUENCE</scope>
</reference>
<name>A0A0E9XY83_ANGAN</name>